<dbReference type="GO" id="GO:0005524">
    <property type="term" value="F:ATP binding"/>
    <property type="evidence" value="ECO:0007669"/>
    <property type="project" value="UniProtKB-KW"/>
</dbReference>
<dbReference type="GO" id="GO:0004674">
    <property type="term" value="F:protein serine/threonine kinase activity"/>
    <property type="evidence" value="ECO:0007669"/>
    <property type="project" value="UniProtKB-KW"/>
</dbReference>
<keyword evidence="3" id="KW-0547">Nucleotide-binding</keyword>
<dbReference type="Gene3D" id="3.30.200.20">
    <property type="entry name" value="Phosphorylase Kinase, domain 1"/>
    <property type="match status" value="1"/>
</dbReference>
<evidence type="ECO:0000259" key="7">
    <source>
        <dbReference type="PROSITE" id="PS50011"/>
    </source>
</evidence>
<keyword evidence="5" id="KW-0067">ATP-binding</keyword>
<evidence type="ECO:0000256" key="4">
    <source>
        <dbReference type="ARBA" id="ARBA00022777"/>
    </source>
</evidence>
<evidence type="ECO:0000313" key="8">
    <source>
        <dbReference type="Proteomes" id="UP000887565"/>
    </source>
</evidence>
<keyword evidence="4" id="KW-0418">Kinase</keyword>
<dbReference type="SUPFAM" id="SSF56112">
    <property type="entry name" value="Protein kinase-like (PK-like)"/>
    <property type="match status" value="1"/>
</dbReference>
<evidence type="ECO:0000256" key="1">
    <source>
        <dbReference type="ARBA" id="ARBA00022527"/>
    </source>
</evidence>
<dbReference type="WBParaSite" id="nRc.2.0.1.t00225-RA">
    <property type="protein sequence ID" value="nRc.2.0.1.t00225-RA"/>
    <property type="gene ID" value="nRc.2.0.1.g00225"/>
</dbReference>
<evidence type="ECO:0000256" key="2">
    <source>
        <dbReference type="ARBA" id="ARBA00022679"/>
    </source>
</evidence>
<organism evidence="8 9">
    <name type="scientific">Romanomermis culicivorax</name>
    <name type="common">Nematode worm</name>
    <dbReference type="NCBI Taxonomy" id="13658"/>
    <lineage>
        <taxon>Eukaryota</taxon>
        <taxon>Metazoa</taxon>
        <taxon>Ecdysozoa</taxon>
        <taxon>Nematoda</taxon>
        <taxon>Enoplea</taxon>
        <taxon>Dorylaimia</taxon>
        <taxon>Mermithida</taxon>
        <taxon>Mermithoidea</taxon>
        <taxon>Mermithidae</taxon>
        <taxon>Romanomermis</taxon>
    </lineage>
</organism>
<dbReference type="InterPro" id="IPR050494">
    <property type="entry name" value="Ser_Thr_dual-spec_kinase"/>
</dbReference>
<dbReference type="PANTHER" id="PTHR24058">
    <property type="entry name" value="DUAL SPECIFICITY PROTEIN KINASE"/>
    <property type="match status" value="1"/>
</dbReference>
<dbReference type="PANTHER" id="PTHR24058:SF103">
    <property type="entry name" value="SERINE_THREONINE-PROTEIN KINASE PRP4 HOMOLOG"/>
    <property type="match status" value="1"/>
</dbReference>
<dbReference type="Pfam" id="PF00069">
    <property type="entry name" value="Pkinase"/>
    <property type="match status" value="1"/>
</dbReference>
<evidence type="ECO:0000256" key="6">
    <source>
        <dbReference type="SAM" id="MobiDB-lite"/>
    </source>
</evidence>
<dbReference type="SMART" id="SM00220">
    <property type="entry name" value="S_TKc"/>
    <property type="match status" value="1"/>
</dbReference>
<name>A0A915HG01_ROMCU</name>
<dbReference type="InterPro" id="IPR000719">
    <property type="entry name" value="Prot_kinase_dom"/>
</dbReference>
<dbReference type="Gene3D" id="1.10.510.10">
    <property type="entry name" value="Transferase(Phosphotransferase) domain 1"/>
    <property type="match status" value="1"/>
</dbReference>
<protein>
    <submittedName>
        <fullName evidence="9">Protein kinase domain-containing protein</fullName>
    </submittedName>
</protein>
<keyword evidence="2" id="KW-0808">Transferase</keyword>
<dbReference type="PROSITE" id="PS50011">
    <property type="entry name" value="PROTEIN_KINASE_DOM"/>
    <property type="match status" value="1"/>
</dbReference>
<evidence type="ECO:0000256" key="5">
    <source>
        <dbReference type="ARBA" id="ARBA00022840"/>
    </source>
</evidence>
<accession>A0A915HG01</accession>
<dbReference type="OMA" id="TIDNMAC"/>
<dbReference type="AlphaFoldDB" id="A0A915HG01"/>
<feature type="domain" description="Protein kinase" evidence="7">
    <location>
        <begin position="210"/>
        <end position="380"/>
    </location>
</feature>
<feature type="region of interest" description="Disordered" evidence="6">
    <location>
        <begin position="112"/>
        <end position="131"/>
    </location>
</feature>
<dbReference type="InterPro" id="IPR008271">
    <property type="entry name" value="Ser/Thr_kinase_AS"/>
</dbReference>
<sequence>SLNQSLSVFHYIQLAKEEQRTTWIGIAVVINENKMVVKNNILKETSNPLLKGVEAGAMPLLRHALFVIFVFRRKEIDWDETSDDDEKMIEKRRLKRLALEKKLLEKALRETEMATPEKEIESPSRSGVDSENQVPMKNFALAAVKVNSNAKNNKSGTFDMFAEDVEIDQYASAAASKGPDAPENPHLVDNWDDAEGYYRVRIGEVLDRRYAVFGYTGSGVFSNVVRCRDQLRSQIEVAMLIFFTLRRKAGLKELKVLKCLNDADPKDKYHCLRLYGSFTYRQHLCLVFESLSINLREILKGKKFGLPIAFVRSYARQLFLALYHLKKCNILHADIKPDNILVNESKMKLKLCDYGSAQENISNPELAMYLVSRFYRAPEI</sequence>
<dbReference type="Proteomes" id="UP000887565">
    <property type="component" value="Unplaced"/>
</dbReference>
<evidence type="ECO:0000313" key="9">
    <source>
        <dbReference type="WBParaSite" id="nRc.2.0.1.t00225-RA"/>
    </source>
</evidence>
<dbReference type="InterPro" id="IPR011009">
    <property type="entry name" value="Kinase-like_dom_sf"/>
</dbReference>
<evidence type="ECO:0000256" key="3">
    <source>
        <dbReference type="ARBA" id="ARBA00022741"/>
    </source>
</evidence>
<reference evidence="9" key="1">
    <citation type="submission" date="2022-11" db="UniProtKB">
        <authorList>
            <consortium name="WormBaseParasite"/>
        </authorList>
    </citation>
    <scope>IDENTIFICATION</scope>
</reference>
<dbReference type="PROSITE" id="PS00108">
    <property type="entry name" value="PROTEIN_KINASE_ST"/>
    <property type="match status" value="1"/>
</dbReference>
<feature type="compositionally biased region" description="Basic and acidic residues" evidence="6">
    <location>
        <begin position="112"/>
        <end position="122"/>
    </location>
</feature>
<keyword evidence="1" id="KW-0723">Serine/threonine-protein kinase</keyword>
<proteinExistence type="predicted"/>
<keyword evidence="8" id="KW-1185">Reference proteome</keyword>